<reference evidence="15" key="1">
    <citation type="submission" date="2016-04" db="UniProtKB">
        <authorList>
            <consortium name="WormBaseParasite"/>
        </authorList>
    </citation>
    <scope>IDENTIFICATION</scope>
</reference>
<dbReference type="PRINTS" id="PR01657">
    <property type="entry name" value="MCMFAMILY"/>
</dbReference>
<comment type="catalytic activity">
    <reaction evidence="10">
        <text>ATP + H2O = ADP + phosphate + H(+)</text>
        <dbReference type="Rhea" id="RHEA:13065"/>
        <dbReference type="ChEBI" id="CHEBI:15377"/>
        <dbReference type="ChEBI" id="CHEBI:15378"/>
        <dbReference type="ChEBI" id="CHEBI:30616"/>
        <dbReference type="ChEBI" id="CHEBI:43474"/>
        <dbReference type="ChEBI" id="CHEBI:456216"/>
        <dbReference type="EC" id="3.6.4.12"/>
    </reaction>
    <physiologicalReaction direction="left-to-right" evidence="10">
        <dbReference type="Rhea" id="RHEA:13066"/>
    </physiologicalReaction>
</comment>
<dbReference type="GO" id="GO:0016887">
    <property type="term" value="F:ATP hydrolysis activity"/>
    <property type="evidence" value="ECO:0007669"/>
    <property type="project" value="RHEA"/>
</dbReference>
<dbReference type="InterPro" id="IPR033762">
    <property type="entry name" value="MCM_OB"/>
</dbReference>
<evidence type="ECO:0000256" key="3">
    <source>
        <dbReference type="ARBA" id="ARBA00022741"/>
    </source>
</evidence>
<evidence type="ECO:0000256" key="9">
    <source>
        <dbReference type="ARBA" id="ARBA00023306"/>
    </source>
</evidence>
<dbReference type="InterPro" id="IPR027417">
    <property type="entry name" value="P-loop_NTPase"/>
</dbReference>
<dbReference type="GO" id="GO:0003697">
    <property type="term" value="F:single-stranded DNA binding"/>
    <property type="evidence" value="ECO:0007669"/>
    <property type="project" value="TreeGrafter"/>
</dbReference>
<keyword evidence="9 12" id="KW-0131">Cell cycle</keyword>
<keyword evidence="2 12" id="KW-0235">DNA replication</keyword>
<evidence type="ECO:0000256" key="7">
    <source>
        <dbReference type="ARBA" id="ARBA00023125"/>
    </source>
</evidence>
<dbReference type="GO" id="GO:0006270">
    <property type="term" value="P:DNA replication initiation"/>
    <property type="evidence" value="ECO:0007669"/>
    <property type="project" value="InterPro"/>
</dbReference>
<evidence type="ECO:0000313" key="15">
    <source>
        <dbReference type="WBParaSite" id="SMUV_0000573901-mRNA-1"/>
    </source>
</evidence>
<evidence type="ECO:0000256" key="11">
    <source>
        <dbReference type="RuleBase" id="RU004070"/>
    </source>
</evidence>
<keyword evidence="6 11" id="KW-0067">ATP-binding</keyword>
<dbReference type="GO" id="GO:0005524">
    <property type="term" value="F:ATP binding"/>
    <property type="evidence" value="ECO:0007669"/>
    <property type="project" value="UniProtKB-KW"/>
</dbReference>
<evidence type="ECO:0000256" key="4">
    <source>
        <dbReference type="ARBA" id="ARBA00022801"/>
    </source>
</evidence>
<dbReference type="Pfam" id="PF14551">
    <property type="entry name" value="MCM_N"/>
    <property type="match status" value="1"/>
</dbReference>
<dbReference type="InterPro" id="IPR027925">
    <property type="entry name" value="MCM_N"/>
</dbReference>
<dbReference type="Gene3D" id="2.20.28.10">
    <property type="match status" value="1"/>
</dbReference>
<dbReference type="Pfam" id="PF00493">
    <property type="entry name" value="MCM"/>
    <property type="match status" value="1"/>
</dbReference>
<evidence type="ECO:0000256" key="2">
    <source>
        <dbReference type="ARBA" id="ARBA00022705"/>
    </source>
</evidence>
<keyword evidence="7 11" id="KW-0238">DNA-binding</keyword>
<dbReference type="GO" id="GO:0017116">
    <property type="term" value="F:single-stranded DNA helicase activity"/>
    <property type="evidence" value="ECO:0007669"/>
    <property type="project" value="TreeGrafter"/>
</dbReference>
<dbReference type="FunFam" id="3.40.50.300:FF:000288">
    <property type="entry name" value="DNA replication licensing factor MCM7"/>
    <property type="match status" value="1"/>
</dbReference>
<keyword evidence="3 11" id="KW-0547">Nucleotide-binding</keyword>
<dbReference type="CDD" id="cd17758">
    <property type="entry name" value="MCM7"/>
    <property type="match status" value="1"/>
</dbReference>
<dbReference type="GO" id="GO:0006271">
    <property type="term" value="P:DNA strand elongation involved in DNA replication"/>
    <property type="evidence" value="ECO:0007669"/>
    <property type="project" value="TreeGrafter"/>
</dbReference>
<dbReference type="InterPro" id="IPR001208">
    <property type="entry name" value="MCM_dom"/>
</dbReference>
<dbReference type="Proteomes" id="UP000046393">
    <property type="component" value="Unplaced"/>
</dbReference>
<dbReference type="PANTHER" id="PTHR11630">
    <property type="entry name" value="DNA REPLICATION LICENSING FACTOR MCM FAMILY MEMBER"/>
    <property type="match status" value="1"/>
</dbReference>
<dbReference type="SUPFAM" id="SSF52540">
    <property type="entry name" value="P-loop containing nucleoside triphosphate hydrolases"/>
    <property type="match status" value="1"/>
</dbReference>
<dbReference type="AlphaFoldDB" id="A0A158R579"/>
<evidence type="ECO:0000313" key="14">
    <source>
        <dbReference type="Proteomes" id="UP000046393"/>
    </source>
</evidence>
<evidence type="ECO:0000256" key="10">
    <source>
        <dbReference type="ARBA" id="ARBA00048432"/>
    </source>
</evidence>
<dbReference type="PRINTS" id="PR01663">
    <property type="entry name" value="MCMPROTEIN7"/>
</dbReference>
<organism evidence="14 15">
    <name type="scientific">Syphacia muris</name>
    <dbReference type="NCBI Taxonomy" id="451379"/>
    <lineage>
        <taxon>Eukaryota</taxon>
        <taxon>Metazoa</taxon>
        <taxon>Ecdysozoa</taxon>
        <taxon>Nematoda</taxon>
        <taxon>Chromadorea</taxon>
        <taxon>Rhabditida</taxon>
        <taxon>Spirurina</taxon>
        <taxon>Oxyuridomorpha</taxon>
        <taxon>Oxyuroidea</taxon>
        <taxon>Oxyuridae</taxon>
        <taxon>Syphacia</taxon>
    </lineage>
</organism>
<dbReference type="Gene3D" id="3.30.1640.10">
    <property type="entry name" value="mini-chromosome maintenance (MCM) complex, chain A, domain 1"/>
    <property type="match status" value="1"/>
</dbReference>
<dbReference type="Pfam" id="PF17855">
    <property type="entry name" value="MCM_lid"/>
    <property type="match status" value="1"/>
</dbReference>
<dbReference type="SMART" id="SM00350">
    <property type="entry name" value="MCM"/>
    <property type="match status" value="1"/>
</dbReference>
<evidence type="ECO:0000256" key="8">
    <source>
        <dbReference type="ARBA" id="ARBA00023242"/>
    </source>
</evidence>
<dbReference type="SUPFAM" id="SSF50249">
    <property type="entry name" value="Nucleic acid-binding proteins"/>
    <property type="match status" value="1"/>
</dbReference>
<dbReference type="PANTHER" id="PTHR11630:SF26">
    <property type="entry name" value="DNA REPLICATION LICENSING FACTOR MCM7"/>
    <property type="match status" value="1"/>
</dbReference>
<dbReference type="Gene3D" id="2.40.50.140">
    <property type="entry name" value="Nucleic acid-binding proteins"/>
    <property type="match status" value="1"/>
</dbReference>
<protein>
    <recommendedName>
        <fullName evidence="12">DNA replication licensing factor MCM7</fullName>
        <ecNumber evidence="12">3.6.4.12</ecNumber>
    </recommendedName>
</protein>
<evidence type="ECO:0000256" key="6">
    <source>
        <dbReference type="ARBA" id="ARBA00022840"/>
    </source>
</evidence>
<dbReference type="InterPro" id="IPR031327">
    <property type="entry name" value="MCM"/>
</dbReference>
<dbReference type="InterPro" id="IPR012340">
    <property type="entry name" value="NA-bd_OB-fold"/>
</dbReference>
<feature type="domain" description="MCM C-terminal AAA(+) ATPase" evidence="13">
    <location>
        <begin position="338"/>
        <end position="543"/>
    </location>
</feature>
<name>A0A158R579_9BILA</name>
<evidence type="ECO:0000256" key="5">
    <source>
        <dbReference type="ARBA" id="ARBA00022806"/>
    </source>
</evidence>
<dbReference type="WBParaSite" id="SMUV_0000573901-mRNA-1">
    <property type="protein sequence ID" value="SMUV_0000573901-mRNA-1"/>
    <property type="gene ID" value="SMUV_0000573901"/>
</dbReference>
<dbReference type="InterPro" id="IPR041562">
    <property type="entry name" value="MCM_lid"/>
</dbReference>
<comment type="function">
    <text evidence="12">Acts as component of the MCM2-7 complex (MCM complex) which is the replicative helicase essential for 'once per cell cycle' DNA replication initiation and elongation in eukaryotic cells. The active ATPase sites in the MCM2-7 ring are formed through the interaction surfaces of two neighboring subunits such that a critical structure of a conserved arginine finger motif is provided in trans relative to the ATP-binding site of the Walker A box of the adjacent subunit. The six ATPase active sites, however, are likely to contribute differentially to the complex helicase activity.</text>
</comment>
<gene>
    <name evidence="12" type="primary">MCM7</name>
</gene>
<dbReference type="FunFam" id="2.20.28.10:FF:000004">
    <property type="entry name" value="DNA replication licensing factor MCM7"/>
    <property type="match status" value="1"/>
</dbReference>
<proteinExistence type="inferred from homology"/>
<dbReference type="GO" id="GO:0005634">
    <property type="term" value="C:nucleus"/>
    <property type="evidence" value="ECO:0007669"/>
    <property type="project" value="UniProtKB-SubCell"/>
</dbReference>
<keyword evidence="4 12" id="KW-0378">Hydrolase</keyword>
<dbReference type="Gene3D" id="3.40.50.300">
    <property type="entry name" value="P-loop containing nucleotide triphosphate hydrolases"/>
    <property type="match status" value="1"/>
</dbReference>
<sequence length="732" mass="81767">MPAINCDFDKDKENIRDFLTTFYYDNDDGSKVFPYMEQIEHIAEREQITLYINLDDVFEHDPGLVEAIRENAQRYHRLFCDVVDDLIQDHLGDRQPTVRDALDAFIFQRVYMDRIGKETDAQNGAVNDIRRKYPPDLLRRFEVAFKERASEKCLSVRELKAFHVGRLVTVSGIVIRATEVKPSASVITYTCDTCGCETYQPVKGPSFIPALNCPSKDCIETKAHGRLIPQIRGSKFLKFQEIRLQEVSDQVPVGGVPRAISVNVYGECTRACSPGDEISITGVLLPLMRSGFKQLVGGLCADVALEAHYIENINAVDSAPDDEGLSDEEIELIAQENFYDLLAKSIAPEIYGHLDVKKSLLLALVGGVDKLTNGMKIRGCINILLMGDPGVAKSQLLSYVDRLALRSQYTTGRGSSGVGLTAAVMKDLVTGEMVLEGGALVLADKGICCIDEFDKMMESDRTAIHEVMEQQTISIAKAGIMTTLNARVSVIAAANPAFGRYNPQRSVEQNVNLPAALLSRFDLIWLIQDKPDRESDKELAKHVTFVHMFSHEPEVEGGKPLPMETIRKYIALCKKKQPVLEEKLKDRLVTMYVELRKEARVNKDTTYISPRSLLAVIRMSTALARLRLADKVNESDISEAIRLLEACKESFRPELEKHRDQMSPVERAFSVIRDLYEAAKEKSDGIVPLQAAKEKCIARGISVDTLEQCIEEYSSNGVLMVDGSQRIIFTVS</sequence>
<dbReference type="GO" id="GO:0000727">
    <property type="term" value="P:double-strand break repair via break-induced replication"/>
    <property type="evidence" value="ECO:0007669"/>
    <property type="project" value="TreeGrafter"/>
</dbReference>
<comment type="subcellular location">
    <subcellularLocation>
        <location evidence="1 12">Nucleus</location>
    </subcellularLocation>
</comment>
<keyword evidence="8 12" id="KW-0539">Nucleus</keyword>
<accession>A0A158R579</accession>
<keyword evidence="14" id="KW-1185">Reference proteome</keyword>
<evidence type="ECO:0000256" key="1">
    <source>
        <dbReference type="ARBA" id="ARBA00004123"/>
    </source>
</evidence>
<dbReference type="GO" id="GO:0042555">
    <property type="term" value="C:MCM complex"/>
    <property type="evidence" value="ECO:0007669"/>
    <property type="project" value="InterPro"/>
</dbReference>
<keyword evidence="5 12" id="KW-0347">Helicase</keyword>
<dbReference type="PROSITE" id="PS50051">
    <property type="entry name" value="MCM_2"/>
    <property type="match status" value="1"/>
</dbReference>
<dbReference type="PROSITE" id="PS00847">
    <property type="entry name" value="MCM_1"/>
    <property type="match status" value="1"/>
</dbReference>
<dbReference type="EC" id="3.6.4.12" evidence="12"/>
<evidence type="ECO:0000256" key="12">
    <source>
        <dbReference type="RuleBase" id="RU365012"/>
    </source>
</evidence>
<dbReference type="Pfam" id="PF17207">
    <property type="entry name" value="MCM_OB"/>
    <property type="match status" value="1"/>
</dbReference>
<dbReference type="InterPro" id="IPR008050">
    <property type="entry name" value="MCM7"/>
</dbReference>
<comment type="similarity">
    <text evidence="11">Belongs to the MCM family.</text>
</comment>
<dbReference type="InterPro" id="IPR018525">
    <property type="entry name" value="MCM_CS"/>
</dbReference>
<evidence type="ECO:0000259" key="13">
    <source>
        <dbReference type="PROSITE" id="PS50051"/>
    </source>
</evidence>